<sequence>MKEKLRYRLITGKDDSSFCERISKLLNEGYKLYGSPSCTFNGEDVIVAQAVVIDEDTI</sequence>
<dbReference type="EMBL" id="AE001437">
    <property type="protein sequence ID" value="AAK79917.1"/>
    <property type="molecule type" value="Genomic_DNA"/>
</dbReference>
<dbReference type="eggNOG" id="COG5515">
    <property type="taxonomic scope" value="Bacteria"/>
</dbReference>
<dbReference type="Pfam" id="PF08410">
    <property type="entry name" value="DUF1737"/>
    <property type="match status" value="1"/>
</dbReference>
<evidence type="ECO:0000259" key="1">
    <source>
        <dbReference type="Pfam" id="PF08410"/>
    </source>
</evidence>
<dbReference type="OrthoDB" id="9809803at2"/>
<dbReference type="PIR" id="B97141">
    <property type="entry name" value="B97141"/>
</dbReference>
<keyword evidence="3" id="KW-1185">Reference proteome</keyword>
<protein>
    <recommendedName>
        <fullName evidence="1">DUF1737 domain-containing protein</fullName>
    </recommendedName>
</protein>
<dbReference type="KEGG" id="cac:CA_C1955"/>
<dbReference type="HOGENOM" id="CLU_186571_2_0_9"/>
<name>Q97HQ3_CLOAB</name>
<dbReference type="GeneID" id="44998445"/>
<organism evidence="2 3">
    <name type="scientific">Clostridium acetobutylicum (strain ATCC 824 / DSM 792 / JCM 1419 / IAM 19013 / LMG 5710 / NBRC 13948 / NRRL B-527 / VKM B-1787 / 2291 / W)</name>
    <dbReference type="NCBI Taxonomy" id="272562"/>
    <lineage>
        <taxon>Bacteria</taxon>
        <taxon>Bacillati</taxon>
        <taxon>Bacillota</taxon>
        <taxon>Clostridia</taxon>
        <taxon>Eubacteriales</taxon>
        <taxon>Clostridiaceae</taxon>
        <taxon>Clostridium</taxon>
    </lineage>
</organism>
<dbReference type="AlphaFoldDB" id="Q97HQ3"/>
<evidence type="ECO:0000313" key="2">
    <source>
        <dbReference type="EMBL" id="AAK79917.1"/>
    </source>
</evidence>
<feature type="domain" description="DUF1737" evidence="1">
    <location>
        <begin position="6"/>
        <end position="53"/>
    </location>
</feature>
<dbReference type="PATRIC" id="fig|272562.8.peg.2163"/>
<dbReference type="STRING" id="272562.CA_C1955"/>
<accession>Q97HQ3</accession>
<dbReference type="Proteomes" id="UP000000814">
    <property type="component" value="Chromosome"/>
</dbReference>
<evidence type="ECO:0000313" key="3">
    <source>
        <dbReference type="Proteomes" id="UP000000814"/>
    </source>
</evidence>
<proteinExistence type="predicted"/>
<reference evidence="2 3" key="1">
    <citation type="journal article" date="2001" name="J. Bacteriol.">
        <title>Genome sequence and comparative analysis of the solvent-producing bacterium Clostridium acetobutylicum.</title>
        <authorList>
            <person name="Nolling J."/>
            <person name="Breton G."/>
            <person name="Omelchenko M.V."/>
            <person name="Makarova K.S."/>
            <person name="Zeng Q."/>
            <person name="Gibson R."/>
            <person name="Lee H.M."/>
            <person name="Dubois J."/>
            <person name="Qiu D."/>
            <person name="Hitti J."/>
            <person name="Wolf Y.I."/>
            <person name="Tatusov R.L."/>
            <person name="Sabathe F."/>
            <person name="Doucette-Stamm L."/>
            <person name="Soucaille P."/>
            <person name="Daly M.J."/>
            <person name="Bennett G.N."/>
            <person name="Koonin E.V."/>
            <person name="Smith D.R."/>
        </authorList>
    </citation>
    <scope>NUCLEOTIDE SEQUENCE [LARGE SCALE GENOMIC DNA]</scope>
    <source>
        <strain evidence="3">ATCC 824 / DSM 792 / JCM 1419 / LMG 5710 / VKM B-1787</strain>
    </source>
</reference>
<gene>
    <name evidence="2" type="ordered locus">CA_C1955</name>
</gene>
<dbReference type="InterPro" id="IPR013619">
    <property type="entry name" value="DUF1737"/>
</dbReference>
<dbReference type="RefSeq" id="WP_010965258.1">
    <property type="nucleotide sequence ID" value="NC_003030.1"/>
</dbReference>